<evidence type="ECO:0000313" key="3">
    <source>
        <dbReference type="Proteomes" id="UP001595629"/>
    </source>
</evidence>
<dbReference type="EMBL" id="JBHRXI010000025">
    <property type="protein sequence ID" value="MFC3615922.1"/>
    <property type="molecule type" value="Genomic_DNA"/>
</dbReference>
<comment type="caution">
    <text evidence="2">The sequence shown here is derived from an EMBL/GenBank/DDBJ whole genome shotgun (WGS) entry which is preliminary data.</text>
</comment>
<reference evidence="3" key="1">
    <citation type="journal article" date="2019" name="Int. J. Syst. Evol. Microbiol.">
        <title>The Global Catalogue of Microorganisms (GCM) 10K type strain sequencing project: providing services to taxonomists for standard genome sequencing and annotation.</title>
        <authorList>
            <consortium name="The Broad Institute Genomics Platform"/>
            <consortium name="The Broad Institute Genome Sequencing Center for Infectious Disease"/>
            <person name="Wu L."/>
            <person name="Ma J."/>
        </authorList>
    </citation>
    <scope>NUCLEOTIDE SEQUENCE [LARGE SCALE GENOMIC DNA]</scope>
    <source>
        <strain evidence="3">KCTC 42911</strain>
    </source>
</reference>
<dbReference type="Proteomes" id="UP001595629">
    <property type="component" value="Unassembled WGS sequence"/>
</dbReference>
<dbReference type="RefSeq" id="WP_386737200.1">
    <property type="nucleotide sequence ID" value="NZ_JBHRXI010000025.1"/>
</dbReference>
<organism evidence="2 3">
    <name type="scientific">Lutimaribacter marinistellae</name>
    <dbReference type="NCBI Taxonomy" id="1820329"/>
    <lineage>
        <taxon>Bacteria</taxon>
        <taxon>Pseudomonadati</taxon>
        <taxon>Pseudomonadota</taxon>
        <taxon>Alphaproteobacteria</taxon>
        <taxon>Rhodobacterales</taxon>
        <taxon>Roseobacteraceae</taxon>
        <taxon>Lutimaribacter</taxon>
    </lineage>
</organism>
<sequence length="186" mass="19784">MQLLPRLRLAFAAGLVMVGAAPAIADMPVTYRSDGRALFQVSAPDFWQVRAGGPRSLTPPGSDEARLINRIIGLSPVTESGAWIGFMSPNGVSTFAQAEDYLRNIGQSIVSDPEVTGQRDIRVGGLAARSFKGTGRRDGRGVNFTAVVIDLPGNRMAVSLAVLDSRADPALVNDLNAIYGSFRAIR</sequence>
<gene>
    <name evidence="2" type="ORF">ACFORG_19390</name>
</gene>
<protein>
    <submittedName>
        <fullName evidence="2">Uncharacterized protein</fullName>
    </submittedName>
</protein>
<name>A0ABV7TJW4_9RHOB</name>
<feature type="signal peptide" evidence="1">
    <location>
        <begin position="1"/>
        <end position="25"/>
    </location>
</feature>
<evidence type="ECO:0000256" key="1">
    <source>
        <dbReference type="SAM" id="SignalP"/>
    </source>
</evidence>
<keyword evidence="1" id="KW-0732">Signal</keyword>
<keyword evidence="3" id="KW-1185">Reference proteome</keyword>
<proteinExistence type="predicted"/>
<accession>A0ABV7TJW4</accession>
<evidence type="ECO:0000313" key="2">
    <source>
        <dbReference type="EMBL" id="MFC3615922.1"/>
    </source>
</evidence>
<feature type="chain" id="PRO_5046595075" evidence="1">
    <location>
        <begin position="26"/>
        <end position="186"/>
    </location>
</feature>